<dbReference type="GeneID" id="96271991"/>
<evidence type="ECO:0000256" key="1">
    <source>
        <dbReference type="SAM" id="MobiDB-lite"/>
    </source>
</evidence>
<feature type="region of interest" description="Disordered" evidence="1">
    <location>
        <begin position="1"/>
        <end position="28"/>
    </location>
</feature>
<protein>
    <submittedName>
        <fullName evidence="2">Uncharacterized protein</fullName>
    </submittedName>
</protein>
<comment type="caution">
    <text evidence="2">The sequence shown here is derived from an EMBL/GenBank/DDBJ whole genome shotgun (WGS) entry which is preliminary data.</text>
</comment>
<dbReference type="Proteomes" id="UP001310290">
    <property type="component" value="Unassembled WGS sequence"/>
</dbReference>
<evidence type="ECO:0000313" key="3">
    <source>
        <dbReference type="Proteomes" id="UP001310290"/>
    </source>
</evidence>
<dbReference type="RefSeq" id="WP_005480380.1">
    <property type="nucleotide sequence ID" value="NZ_JARULZ010000001.1"/>
</dbReference>
<name>A0ABU8ARH2_9ACTN</name>
<accession>A0ABU8ARH2</accession>
<gene>
    <name evidence="2" type="ORF">QBA35_23680</name>
</gene>
<proteinExistence type="predicted"/>
<organism evidence="2 3">
    <name type="scientific">Streptomyces bottropensis</name>
    <dbReference type="NCBI Taxonomy" id="42235"/>
    <lineage>
        <taxon>Bacteria</taxon>
        <taxon>Bacillati</taxon>
        <taxon>Actinomycetota</taxon>
        <taxon>Actinomycetes</taxon>
        <taxon>Kitasatosporales</taxon>
        <taxon>Streptomycetaceae</taxon>
        <taxon>Streptomyces</taxon>
    </lineage>
</organism>
<dbReference type="EMBL" id="JARULZ010000001">
    <property type="protein sequence ID" value="MEH0636295.1"/>
    <property type="molecule type" value="Genomic_DNA"/>
</dbReference>
<sequence>MAAQRAAEDTTAREPTAHFSAELRHPDHPDALLRAAYVHTGP</sequence>
<keyword evidence="3" id="KW-1185">Reference proteome</keyword>
<evidence type="ECO:0000313" key="2">
    <source>
        <dbReference type="EMBL" id="MEH0636295.1"/>
    </source>
</evidence>
<reference evidence="2" key="1">
    <citation type="submission" date="2023-04" db="EMBL/GenBank/DDBJ databases">
        <title>Genomic diversity of scab-causing Streptomyces spp. in the province of Quebec, Canada.</title>
        <authorList>
            <person name="Biessy A."/>
            <person name="Cadieux M."/>
            <person name="Ciotola M."/>
            <person name="Filion M."/>
        </authorList>
    </citation>
    <scope>NUCLEOTIDE SEQUENCE</scope>
    <source>
        <strain evidence="2">B21-115</strain>
    </source>
</reference>